<dbReference type="PROSITE" id="PS51898">
    <property type="entry name" value="TYR_RECOMBINASE"/>
    <property type="match status" value="1"/>
</dbReference>
<evidence type="ECO:0000256" key="3">
    <source>
        <dbReference type="ARBA" id="ARBA00023172"/>
    </source>
</evidence>
<dbReference type="InterPro" id="IPR002104">
    <property type="entry name" value="Integrase_catalytic"/>
</dbReference>
<comment type="similarity">
    <text evidence="1">Belongs to the 'phage' integrase family.</text>
</comment>
<dbReference type="InterPro" id="IPR050090">
    <property type="entry name" value="Tyrosine_recombinase_XerCD"/>
</dbReference>
<dbReference type="InterPro" id="IPR013762">
    <property type="entry name" value="Integrase-like_cat_sf"/>
</dbReference>
<name>A0ABU2L3Q6_9ACTN</name>
<dbReference type="CDD" id="cd01189">
    <property type="entry name" value="INT_ICEBs1_C_like"/>
    <property type="match status" value="1"/>
</dbReference>
<keyword evidence="2" id="KW-0238">DNA-binding</keyword>
<dbReference type="Gene3D" id="1.10.150.130">
    <property type="match status" value="1"/>
</dbReference>
<evidence type="ECO:0000256" key="1">
    <source>
        <dbReference type="ARBA" id="ARBA00008857"/>
    </source>
</evidence>
<evidence type="ECO:0000259" key="5">
    <source>
        <dbReference type="PROSITE" id="PS51898"/>
    </source>
</evidence>
<feature type="compositionally biased region" description="Basic and acidic residues" evidence="4">
    <location>
        <begin position="1"/>
        <end position="12"/>
    </location>
</feature>
<dbReference type="Pfam" id="PF00589">
    <property type="entry name" value="Phage_integrase"/>
    <property type="match status" value="1"/>
</dbReference>
<feature type="domain" description="Tyr recombinase" evidence="5">
    <location>
        <begin position="178"/>
        <end position="419"/>
    </location>
</feature>
<feature type="region of interest" description="Disordered" evidence="4">
    <location>
        <begin position="427"/>
        <end position="447"/>
    </location>
</feature>
<protein>
    <submittedName>
        <fullName evidence="6">Site-specific integrase</fullName>
    </submittedName>
</protein>
<evidence type="ECO:0000256" key="2">
    <source>
        <dbReference type="ARBA" id="ARBA00023125"/>
    </source>
</evidence>
<evidence type="ECO:0000313" key="7">
    <source>
        <dbReference type="Proteomes" id="UP001183388"/>
    </source>
</evidence>
<evidence type="ECO:0000256" key="4">
    <source>
        <dbReference type="SAM" id="MobiDB-lite"/>
    </source>
</evidence>
<dbReference type="EMBL" id="JAVREN010000004">
    <property type="protein sequence ID" value="MDT0306184.1"/>
    <property type="molecule type" value="Genomic_DNA"/>
</dbReference>
<dbReference type="PANTHER" id="PTHR30349">
    <property type="entry name" value="PHAGE INTEGRASE-RELATED"/>
    <property type="match status" value="1"/>
</dbReference>
<dbReference type="PANTHER" id="PTHR30349:SF64">
    <property type="entry name" value="PROPHAGE INTEGRASE INTD-RELATED"/>
    <property type="match status" value="1"/>
</dbReference>
<proteinExistence type="inferred from homology"/>
<accession>A0ABU2L3Q6</accession>
<feature type="region of interest" description="Disordered" evidence="4">
    <location>
        <begin position="1"/>
        <end position="24"/>
    </location>
</feature>
<dbReference type="Proteomes" id="UP001183388">
    <property type="component" value="Unassembled WGS sequence"/>
</dbReference>
<dbReference type="InterPro" id="IPR010998">
    <property type="entry name" value="Integrase_recombinase_N"/>
</dbReference>
<keyword evidence="7" id="KW-1185">Reference proteome</keyword>
<evidence type="ECO:0000313" key="6">
    <source>
        <dbReference type="EMBL" id="MDT0306184.1"/>
    </source>
</evidence>
<gene>
    <name evidence="6" type="ORF">RM780_04300</name>
</gene>
<reference evidence="7" key="1">
    <citation type="submission" date="2023-07" db="EMBL/GenBank/DDBJ databases">
        <title>30 novel species of actinomycetes from the DSMZ collection.</title>
        <authorList>
            <person name="Nouioui I."/>
        </authorList>
    </citation>
    <scope>NUCLEOTIDE SEQUENCE [LARGE SCALE GENOMIC DNA]</scope>
    <source>
        <strain evidence="7">DSM 44917</strain>
    </source>
</reference>
<dbReference type="InterPro" id="IPR011010">
    <property type="entry name" value="DNA_brk_join_enz"/>
</dbReference>
<organism evidence="6 7">
    <name type="scientific">Streptomyces boetiae</name>
    <dbReference type="NCBI Taxonomy" id="3075541"/>
    <lineage>
        <taxon>Bacteria</taxon>
        <taxon>Bacillati</taxon>
        <taxon>Actinomycetota</taxon>
        <taxon>Actinomycetes</taxon>
        <taxon>Kitasatosporales</taxon>
        <taxon>Streptomycetaceae</taxon>
        <taxon>Streptomyces</taxon>
    </lineage>
</organism>
<keyword evidence="3" id="KW-0233">DNA recombination</keyword>
<sequence length="447" mass="49670">MADKGYIEDRWLTKRPNPKTGKRERTKLYGSKTKRYRVCGIPGVRKRSFAALEPAKAWLKQAATDASRGDFYDPRAGETTLREYVEATWWPTLRRAPGTKESMRSGVFNHILPHMGHHRLADIGADEIKWWLTRVERDVDVGTARVIWSYFSSIMQAARGAKKIPANPFRDPDLIPPTKPKSKAKAWPQATVAAVRGQLAPRYRILVDVAVGAGLRQGEAFGLSPGDVDGEVVHIARQVVKISGKLAFAPPKRGKERDAPCPPELAEAIKAHMEEYPPVEVTLPWVDPDRPSLAWDERPMRTVLLLTTTPRTKGKSGGAINRTTWDEKQWKPALARAGVIQAPERTLIPRQGQEALRRTTWAMPREDGFHVLRHTFASVVLQAGETIDQVAKWLGHSDPAFTLRTYIHFLPDAGRRGVAALGAWLRGPETPQTPVAAGTPSQPPHGG</sequence>
<dbReference type="SUPFAM" id="SSF56349">
    <property type="entry name" value="DNA breaking-rejoining enzymes"/>
    <property type="match status" value="1"/>
</dbReference>
<dbReference type="Gene3D" id="1.10.443.10">
    <property type="entry name" value="Intergrase catalytic core"/>
    <property type="match status" value="1"/>
</dbReference>
<dbReference type="RefSeq" id="WP_311629104.1">
    <property type="nucleotide sequence ID" value="NZ_JAVREN010000004.1"/>
</dbReference>
<comment type="caution">
    <text evidence="6">The sequence shown here is derived from an EMBL/GenBank/DDBJ whole genome shotgun (WGS) entry which is preliminary data.</text>
</comment>